<evidence type="ECO:0000313" key="3">
    <source>
        <dbReference type="EMBL" id="QSQ15791.1"/>
    </source>
</evidence>
<keyword evidence="4" id="KW-1185">Reference proteome</keyword>
<name>A0ABX7NAJ2_9BACT</name>
<protein>
    <recommendedName>
        <fullName evidence="2">PLD phosphodiesterase domain-containing protein</fullName>
    </recommendedName>
</protein>
<feature type="region of interest" description="Disordered" evidence="1">
    <location>
        <begin position="986"/>
        <end position="1024"/>
    </location>
</feature>
<dbReference type="PANTHER" id="PTHR21248:SF22">
    <property type="entry name" value="PHOSPHOLIPASE D"/>
    <property type="match status" value="1"/>
</dbReference>
<dbReference type="SMART" id="SM00155">
    <property type="entry name" value="PLDc"/>
    <property type="match status" value="2"/>
</dbReference>
<sequence>MSKIDDVLAQVPRHYFTHVSGESYVRVLDTPRIWGLPFGPEIMPAARSRTKDFERAIIEVVQKTRFRCDVASLNSPDPSWAKVILGAIDTAMMAHRGRPAPQFRFLFGQTPMLLKDGTSPNLVDFQGALIRLVRSRQRAWGAAPDLWMARFFRLQKGLMSGFSAFVGGSLPSWMVGEPDDDFTKMTWNHSKIIASDGLEALVGGHNLNMDLFTSYPPVHDVSVVMHGEAALGSQRFLDRMWGCGKDVVTKDFLDPGTLTWRNGDDASVRRLEDPLSSREAGDHRTERSREFARLHQGSLPGDRPRPRRGGFEPLPTILEEETPEDLGADAIREDDLQTLRDLEGPVFKEEKVIGYAGLDEYKKASRVLSIGKHWSGPDMERDYERASEIMKSVLIHGATSTLRLSQMDLVSAWKKKWSSHVVCHWIMEALIANPRLQVQVVVSPLDAGAGAEGDQYSFGSGACRTFELFQYYMANAVETDTRRPDAETRLAALARLHIAPFYYTEVPAEKTREGESYFWPELTPEGFTATLKQPSLAQVPPEKGIIGSALESVVKASGAIKPKVPSAPGNHTKIMIADDQAYVVGSDNLYPGFLSEFNYLIEGPAAVGDLLRTYWEPLWHYSGQHCVNPACKGGCKTLSKVPRDALGFGRSLLVGQPATRLMKSSGFGMLPRSEFFSGMLEPTLPSLSSRTSSSFFGRGGVGQQVWSPPLLHPDNRGKVIRVDLRAPPDLTVILEKDAESAKKGMMERQQRALLAPPPPPSSSTTTSQTPPSTQVPVSSASSYENGDKIEGDHYYTDQQIFTLMNHYLGRVPNVVVLRGINGYVLARIAPDTYDEALRGLMAGGAPRIIVQPYNVNGNHWGLIFIKVEPPSGGARGQARVLFIDPLSPDSVPNLGTLGRAFPDLLVERCGVRYQNDRLVGHDGGQNSCGPWVIELARWLVSHDGALPPPERNPREAAMRFRALHQQALDGINGRVVDDFVLVGGSDAPSKKGTDMLSTSSSASGGSTATRGKPDDSDDDDFVML</sequence>
<feature type="region of interest" description="Disordered" evidence="1">
    <location>
        <begin position="271"/>
        <end position="314"/>
    </location>
</feature>
<dbReference type="PROSITE" id="PS50035">
    <property type="entry name" value="PLD"/>
    <property type="match status" value="2"/>
</dbReference>
<dbReference type="PANTHER" id="PTHR21248">
    <property type="entry name" value="CARDIOLIPIN SYNTHASE"/>
    <property type="match status" value="1"/>
</dbReference>
<feature type="region of interest" description="Disordered" evidence="1">
    <location>
        <begin position="740"/>
        <end position="789"/>
    </location>
</feature>
<gene>
    <name evidence="3" type="ORF">JY572_06960</name>
</gene>
<feature type="compositionally biased region" description="Low complexity" evidence="1">
    <location>
        <begin position="762"/>
        <end position="782"/>
    </location>
</feature>
<feature type="compositionally biased region" description="Basic and acidic residues" evidence="1">
    <location>
        <begin position="740"/>
        <end position="750"/>
    </location>
</feature>
<feature type="compositionally biased region" description="Acidic residues" evidence="1">
    <location>
        <begin position="1015"/>
        <end position="1024"/>
    </location>
</feature>
<dbReference type="EMBL" id="CP071091">
    <property type="protein sequence ID" value="QSQ15791.1"/>
    <property type="molecule type" value="Genomic_DNA"/>
</dbReference>
<feature type="compositionally biased region" description="Basic and acidic residues" evidence="1">
    <location>
        <begin position="271"/>
        <end position="293"/>
    </location>
</feature>
<feature type="compositionally biased region" description="Low complexity" evidence="1">
    <location>
        <begin position="997"/>
        <end position="1009"/>
    </location>
</feature>
<feature type="domain" description="PLD phosphodiesterase" evidence="2">
    <location>
        <begin position="184"/>
        <end position="211"/>
    </location>
</feature>
<dbReference type="RefSeq" id="WP_206717482.1">
    <property type="nucleotide sequence ID" value="NZ_CP071091.1"/>
</dbReference>
<proteinExistence type="predicted"/>
<accession>A0ABX7NAJ2</accession>
<evidence type="ECO:0000313" key="4">
    <source>
        <dbReference type="Proteomes" id="UP000663090"/>
    </source>
</evidence>
<evidence type="ECO:0000256" key="1">
    <source>
        <dbReference type="SAM" id="MobiDB-lite"/>
    </source>
</evidence>
<dbReference type="Proteomes" id="UP000663090">
    <property type="component" value="Chromosome"/>
</dbReference>
<dbReference type="SUPFAM" id="SSF56024">
    <property type="entry name" value="Phospholipase D/nuclease"/>
    <property type="match status" value="2"/>
</dbReference>
<organism evidence="3 4">
    <name type="scientific">Myxococcus landrumensis</name>
    <dbReference type="NCBI Taxonomy" id="2813577"/>
    <lineage>
        <taxon>Bacteria</taxon>
        <taxon>Pseudomonadati</taxon>
        <taxon>Myxococcota</taxon>
        <taxon>Myxococcia</taxon>
        <taxon>Myxococcales</taxon>
        <taxon>Cystobacterineae</taxon>
        <taxon>Myxococcaceae</taxon>
        <taxon>Myxococcus</taxon>
    </lineage>
</organism>
<evidence type="ECO:0000259" key="2">
    <source>
        <dbReference type="PROSITE" id="PS50035"/>
    </source>
</evidence>
<dbReference type="InterPro" id="IPR001736">
    <property type="entry name" value="PLipase_D/transphosphatidylase"/>
</dbReference>
<reference evidence="3 4" key="1">
    <citation type="submission" date="2021-02" db="EMBL/GenBank/DDBJ databases">
        <title>De Novo genome assembly of isolated myxobacteria.</title>
        <authorList>
            <person name="Stevens D.C."/>
        </authorList>
    </citation>
    <scope>NUCLEOTIDE SEQUENCE [LARGE SCALE GENOMIC DNA]</scope>
    <source>
        <strain evidence="3 4">SCHIC003</strain>
    </source>
</reference>
<feature type="domain" description="PLD phosphodiesterase" evidence="2">
    <location>
        <begin position="566"/>
        <end position="593"/>
    </location>
</feature>
<dbReference type="Gene3D" id="3.30.870.10">
    <property type="entry name" value="Endonuclease Chain A"/>
    <property type="match status" value="2"/>
</dbReference>